<keyword evidence="2" id="KW-1185">Reference proteome</keyword>
<sequence length="97" mass="10616">MSVTSMAVWNARCVTATTTELRARGLDAILADGRNLREVLITEPGRGWMASVLPGDHPGDEPDVLLFATDPAEQWTDEYMQWAESLEALIADRTVAA</sequence>
<evidence type="ECO:0000313" key="1">
    <source>
        <dbReference type="EMBL" id="MFC4604476.1"/>
    </source>
</evidence>
<comment type="caution">
    <text evidence="1">The sequence shown here is derived from an EMBL/GenBank/DDBJ whole genome shotgun (WGS) entry which is preliminary data.</text>
</comment>
<protein>
    <submittedName>
        <fullName evidence="1">Uncharacterized protein</fullName>
    </submittedName>
</protein>
<name>A0ABV9FR00_9NOCA</name>
<proteinExistence type="predicted"/>
<organism evidence="1 2">
    <name type="scientific">Rhodococcus kronopolitis</name>
    <dbReference type="NCBI Taxonomy" id="1460226"/>
    <lineage>
        <taxon>Bacteria</taxon>
        <taxon>Bacillati</taxon>
        <taxon>Actinomycetota</taxon>
        <taxon>Actinomycetes</taxon>
        <taxon>Mycobacteriales</taxon>
        <taxon>Nocardiaceae</taxon>
        <taxon>Rhodococcus</taxon>
    </lineage>
</organism>
<gene>
    <name evidence="1" type="ORF">ACFO6S_12340</name>
</gene>
<evidence type="ECO:0000313" key="2">
    <source>
        <dbReference type="Proteomes" id="UP001595914"/>
    </source>
</evidence>
<accession>A0ABV9FR00</accession>
<dbReference type="Proteomes" id="UP001595914">
    <property type="component" value="Unassembled WGS sequence"/>
</dbReference>
<dbReference type="RefSeq" id="WP_378417312.1">
    <property type="nucleotide sequence ID" value="NZ_JBHSFO010000005.1"/>
</dbReference>
<reference evidence="2" key="1">
    <citation type="journal article" date="2019" name="Int. J. Syst. Evol. Microbiol.">
        <title>The Global Catalogue of Microorganisms (GCM) 10K type strain sequencing project: providing services to taxonomists for standard genome sequencing and annotation.</title>
        <authorList>
            <consortium name="The Broad Institute Genomics Platform"/>
            <consortium name="The Broad Institute Genome Sequencing Center for Infectious Disease"/>
            <person name="Wu L."/>
            <person name="Ma J."/>
        </authorList>
    </citation>
    <scope>NUCLEOTIDE SEQUENCE [LARGE SCALE GENOMIC DNA]</scope>
    <source>
        <strain evidence="2">CCUG 54520</strain>
    </source>
</reference>
<dbReference type="EMBL" id="JBHSFO010000005">
    <property type="protein sequence ID" value="MFC4604476.1"/>
    <property type="molecule type" value="Genomic_DNA"/>
</dbReference>